<organism evidence="1 2">
    <name type="scientific">Brevundimonas basaltis</name>
    <dbReference type="NCBI Taxonomy" id="472166"/>
    <lineage>
        <taxon>Bacteria</taxon>
        <taxon>Pseudomonadati</taxon>
        <taxon>Pseudomonadota</taxon>
        <taxon>Alphaproteobacteria</taxon>
        <taxon>Caulobacterales</taxon>
        <taxon>Caulobacteraceae</taxon>
        <taxon>Brevundimonas</taxon>
    </lineage>
</organism>
<keyword evidence="2" id="KW-1185">Reference proteome</keyword>
<name>A0A7W8I044_9CAUL</name>
<dbReference type="PANTHER" id="PTHR34129:SF1">
    <property type="entry name" value="DUF952 DOMAIN-CONTAINING PROTEIN"/>
    <property type="match status" value="1"/>
</dbReference>
<dbReference type="InterPro" id="IPR009297">
    <property type="entry name" value="DUF952"/>
</dbReference>
<evidence type="ECO:0000313" key="2">
    <source>
        <dbReference type="Proteomes" id="UP000566663"/>
    </source>
</evidence>
<sequence length="118" mass="12735">MSDPIYKLADRAEWAEARAAGAYNGSAVDRADGYIHMSTTAQLAETARRHYAGREGLVLVALDPAAMGDALRWEASRGGDLFPHLYGPLPMTAVRVERTLAVRDDGAMIFDDGATGWP</sequence>
<dbReference type="PANTHER" id="PTHR34129">
    <property type="entry name" value="BLR1139 PROTEIN"/>
    <property type="match status" value="1"/>
</dbReference>
<dbReference type="Pfam" id="PF06108">
    <property type="entry name" value="DUF952"/>
    <property type="match status" value="1"/>
</dbReference>
<proteinExistence type="predicted"/>
<dbReference type="SUPFAM" id="SSF56399">
    <property type="entry name" value="ADP-ribosylation"/>
    <property type="match status" value="1"/>
</dbReference>
<dbReference type="Gene3D" id="3.20.170.20">
    <property type="entry name" value="Protein of unknown function DUF952"/>
    <property type="match status" value="1"/>
</dbReference>
<comment type="caution">
    <text evidence="1">The sequence shown here is derived from an EMBL/GenBank/DDBJ whole genome shotgun (WGS) entry which is preliminary data.</text>
</comment>
<dbReference type="AlphaFoldDB" id="A0A7W8I044"/>
<gene>
    <name evidence="1" type="ORF">HNQ67_002672</name>
</gene>
<dbReference type="RefSeq" id="WP_183256203.1">
    <property type="nucleotide sequence ID" value="NZ_BAAAFF010000002.1"/>
</dbReference>
<accession>A0A7W8I044</accession>
<dbReference type="Proteomes" id="UP000566663">
    <property type="component" value="Unassembled WGS sequence"/>
</dbReference>
<evidence type="ECO:0000313" key="1">
    <source>
        <dbReference type="EMBL" id="MBB5293126.1"/>
    </source>
</evidence>
<reference evidence="1 2" key="1">
    <citation type="submission" date="2020-08" db="EMBL/GenBank/DDBJ databases">
        <title>Genomic Encyclopedia of Type Strains, Phase IV (KMG-IV): sequencing the most valuable type-strain genomes for metagenomic binning, comparative biology and taxonomic classification.</title>
        <authorList>
            <person name="Goeker M."/>
        </authorList>
    </citation>
    <scope>NUCLEOTIDE SEQUENCE [LARGE SCALE GENOMIC DNA]</scope>
    <source>
        <strain evidence="1 2">DSM 25335</strain>
    </source>
</reference>
<protein>
    <submittedName>
        <fullName evidence="1">Uncharacterized protein (DUF952 family)</fullName>
    </submittedName>
</protein>
<dbReference type="EMBL" id="JACHFZ010000007">
    <property type="protein sequence ID" value="MBB5293126.1"/>
    <property type="molecule type" value="Genomic_DNA"/>
</dbReference>